<evidence type="ECO:0000313" key="3">
    <source>
        <dbReference type="Proteomes" id="UP000284598"/>
    </source>
</evidence>
<protein>
    <submittedName>
        <fullName evidence="2">XRE family transcriptional regulator</fullName>
    </submittedName>
</protein>
<evidence type="ECO:0000313" key="2">
    <source>
        <dbReference type="EMBL" id="RHA57334.1"/>
    </source>
</evidence>
<evidence type="ECO:0000259" key="1">
    <source>
        <dbReference type="PROSITE" id="PS50943"/>
    </source>
</evidence>
<proteinExistence type="predicted"/>
<reference evidence="2 3" key="1">
    <citation type="submission" date="2018-08" db="EMBL/GenBank/DDBJ databases">
        <title>A genome reference for cultivated species of the human gut microbiota.</title>
        <authorList>
            <person name="Zou Y."/>
            <person name="Xue W."/>
            <person name="Luo G."/>
        </authorList>
    </citation>
    <scope>NUCLEOTIDE SEQUENCE [LARGE SCALE GENOMIC DNA]</scope>
    <source>
        <strain evidence="2 3">AM43-2</strain>
    </source>
</reference>
<dbReference type="GO" id="GO:0003677">
    <property type="term" value="F:DNA binding"/>
    <property type="evidence" value="ECO:0007669"/>
    <property type="project" value="InterPro"/>
</dbReference>
<gene>
    <name evidence="2" type="ORF">DW929_00405</name>
</gene>
<dbReference type="EMBL" id="QSFO01000001">
    <property type="protein sequence ID" value="RHA57334.1"/>
    <property type="molecule type" value="Genomic_DNA"/>
</dbReference>
<dbReference type="Pfam" id="PF01381">
    <property type="entry name" value="HTH_3"/>
    <property type="match status" value="1"/>
</dbReference>
<dbReference type="Proteomes" id="UP000284598">
    <property type="component" value="Unassembled WGS sequence"/>
</dbReference>
<accession>A0A413S655</accession>
<comment type="caution">
    <text evidence="2">The sequence shown here is derived from an EMBL/GenBank/DDBJ whole genome shotgun (WGS) entry which is preliminary data.</text>
</comment>
<dbReference type="SUPFAM" id="SSF47413">
    <property type="entry name" value="lambda repressor-like DNA-binding domains"/>
    <property type="match status" value="1"/>
</dbReference>
<dbReference type="AlphaFoldDB" id="A0A413S655"/>
<organism evidence="2 3">
    <name type="scientific">Eubacterium ventriosum</name>
    <dbReference type="NCBI Taxonomy" id="39496"/>
    <lineage>
        <taxon>Bacteria</taxon>
        <taxon>Bacillati</taxon>
        <taxon>Bacillota</taxon>
        <taxon>Clostridia</taxon>
        <taxon>Eubacteriales</taxon>
        <taxon>Eubacteriaceae</taxon>
        <taxon>Eubacterium</taxon>
    </lineage>
</organism>
<dbReference type="InterPro" id="IPR010982">
    <property type="entry name" value="Lambda_DNA-bd_dom_sf"/>
</dbReference>
<dbReference type="CDD" id="cd00093">
    <property type="entry name" value="HTH_XRE"/>
    <property type="match status" value="1"/>
</dbReference>
<name>A0A413S655_9FIRM</name>
<sequence>MKEVIMFPIIDKRKTGINIRRIMDMRGLTVKDVQEYLELGSVQSIYHWINGISMPTIDNLYALSDLFHVPIDLLVCGNRKPLTLCDNAHNESNERVYEYYERIKNGRAA</sequence>
<dbReference type="SMART" id="SM00530">
    <property type="entry name" value="HTH_XRE"/>
    <property type="match status" value="1"/>
</dbReference>
<feature type="domain" description="HTH cro/C1-type" evidence="1">
    <location>
        <begin position="19"/>
        <end position="74"/>
    </location>
</feature>
<dbReference type="PROSITE" id="PS50943">
    <property type="entry name" value="HTH_CROC1"/>
    <property type="match status" value="1"/>
</dbReference>
<dbReference type="Gene3D" id="1.10.260.40">
    <property type="entry name" value="lambda repressor-like DNA-binding domains"/>
    <property type="match status" value="1"/>
</dbReference>
<dbReference type="InterPro" id="IPR001387">
    <property type="entry name" value="Cro/C1-type_HTH"/>
</dbReference>